<protein>
    <submittedName>
        <fullName evidence="9">Outer membrane protein</fullName>
    </submittedName>
</protein>
<keyword evidence="6" id="KW-0472">Membrane</keyword>
<dbReference type="Pfam" id="PF02321">
    <property type="entry name" value="OEP"/>
    <property type="match status" value="2"/>
</dbReference>
<keyword evidence="7" id="KW-0998">Cell outer membrane</keyword>
<keyword evidence="5" id="KW-0812">Transmembrane</keyword>
<dbReference type="PANTHER" id="PTHR30026:SF22">
    <property type="entry name" value="OUTER MEMBRANE EFFLUX PROTEIN"/>
    <property type="match status" value="1"/>
</dbReference>
<proteinExistence type="inferred from homology"/>
<dbReference type="PROSITE" id="PS51257">
    <property type="entry name" value="PROKAR_LIPOPROTEIN"/>
    <property type="match status" value="1"/>
</dbReference>
<sequence>MAARSQFLTGGIALAAVACALAGGAARADTLKEAMAMAYASNPQLLEQRAYLRSIDQGVAEALSGWRPTVTLNADASSVHRSGYSVNGNGQPSSWRQERGASVSVSQPVFQGFGTVNAVDRAENTVLAEREHLRSVEQGVMLDVVTAYVDVWRDLAVVELNINNEQVLQRQLDAARDRFAVGEITRTDVAQSEARLSQAHASRVAAEGNLQVSRATYQRIVGKSPENVSRVPPTEALPTALDPLVAEALGDNPDVRTAAHTVDVRENAVAVVRAELLPDVKAVASVGQFYDQTYSSDEATVYSLGAQMSVPLYEAGGTYARLRAAKDQAAQSRKALERVRRQVVETATSAWESLTSARAQIVAYREEVRASEIALDGVRRESEVGSRTVLDVLDAEQELLDARVNLVQAQRNEALASYQVLVALGRLTAADMGLDTPLYDPSVHYDQAAGKWIGSGVFSDDGREAMRPAK</sequence>
<keyword evidence="4" id="KW-1134">Transmembrane beta strand</keyword>
<accession>A0A212J262</accession>
<dbReference type="InterPro" id="IPR010130">
    <property type="entry name" value="T1SS_OMP_TolC"/>
</dbReference>
<evidence type="ECO:0000256" key="1">
    <source>
        <dbReference type="ARBA" id="ARBA00004442"/>
    </source>
</evidence>
<dbReference type="GO" id="GO:0015562">
    <property type="term" value="F:efflux transmembrane transporter activity"/>
    <property type="evidence" value="ECO:0007669"/>
    <property type="project" value="InterPro"/>
</dbReference>
<dbReference type="PANTHER" id="PTHR30026">
    <property type="entry name" value="OUTER MEMBRANE PROTEIN TOLC"/>
    <property type="match status" value="1"/>
</dbReference>
<evidence type="ECO:0000256" key="6">
    <source>
        <dbReference type="ARBA" id="ARBA00023136"/>
    </source>
</evidence>
<keyword evidence="8" id="KW-0732">Signal</keyword>
<evidence type="ECO:0000256" key="7">
    <source>
        <dbReference type="ARBA" id="ARBA00023237"/>
    </source>
</evidence>
<dbReference type="GO" id="GO:0015288">
    <property type="term" value="F:porin activity"/>
    <property type="evidence" value="ECO:0007669"/>
    <property type="project" value="TreeGrafter"/>
</dbReference>
<evidence type="ECO:0000256" key="3">
    <source>
        <dbReference type="ARBA" id="ARBA00022448"/>
    </source>
</evidence>
<evidence type="ECO:0000256" key="8">
    <source>
        <dbReference type="SAM" id="SignalP"/>
    </source>
</evidence>
<dbReference type="InterPro" id="IPR051906">
    <property type="entry name" value="TolC-like"/>
</dbReference>
<dbReference type="InterPro" id="IPR003423">
    <property type="entry name" value="OMP_efflux"/>
</dbReference>
<name>A0A212J262_9PROT</name>
<comment type="similarity">
    <text evidence="2">Belongs to the outer membrane factor (OMF) (TC 1.B.17) family.</text>
</comment>
<dbReference type="SUPFAM" id="SSF56954">
    <property type="entry name" value="Outer membrane efflux proteins (OEP)"/>
    <property type="match status" value="1"/>
</dbReference>
<dbReference type="AlphaFoldDB" id="A0A212J262"/>
<dbReference type="EMBL" id="FLUO01000001">
    <property type="protein sequence ID" value="SBV93541.1"/>
    <property type="molecule type" value="Genomic_DNA"/>
</dbReference>
<feature type="chain" id="PRO_5013120903" evidence="8">
    <location>
        <begin position="29"/>
        <end position="470"/>
    </location>
</feature>
<reference evidence="9" key="1">
    <citation type="submission" date="2016-04" db="EMBL/GenBank/DDBJ databases">
        <authorList>
            <person name="Evans L.H."/>
            <person name="Alamgir A."/>
            <person name="Owens N."/>
            <person name="Weber N.D."/>
            <person name="Virtaneva K."/>
            <person name="Barbian K."/>
            <person name="Babar A."/>
            <person name="Rosenke K."/>
        </authorList>
    </citation>
    <scope>NUCLEOTIDE SEQUENCE</scope>
    <source>
        <strain evidence="9">86</strain>
    </source>
</reference>
<dbReference type="NCBIfam" id="TIGR01844">
    <property type="entry name" value="type_I_sec_TolC"/>
    <property type="match status" value="1"/>
</dbReference>
<evidence type="ECO:0000256" key="5">
    <source>
        <dbReference type="ARBA" id="ARBA00022692"/>
    </source>
</evidence>
<organism evidence="9">
    <name type="scientific">uncultured Alphaproteobacteria bacterium</name>
    <dbReference type="NCBI Taxonomy" id="91750"/>
    <lineage>
        <taxon>Bacteria</taxon>
        <taxon>Pseudomonadati</taxon>
        <taxon>Pseudomonadota</taxon>
        <taxon>Alphaproteobacteria</taxon>
        <taxon>environmental samples</taxon>
    </lineage>
</organism>
<keyword evidence="3" id="KW-0813">Transport</keyword>
<dbReference type="Gene3D" id="1.20.1600.10">
    <property type="entry name" value="Outer membrane efflux proteins (OEP)"/>
    <property type="match status" value="1"/>
</dbReference>
<dbReference type="GO" id="GO:0009279">
    <property type="term" value="C:cell outer membrane"/>
    <property type="evidence" value="ECO:0007669"/>
    <property type="project" value="UniProtKB-SubCell"/>
</dbReference>
<comment type="subcellular location">
    <subcellularLocation>
        <location evidence="1">Cell outer membrane</location>
    </subcellularLocation>
</comment>
<evidence type="ECO:0000256" key="2">
    <source>
        <dbReference type="ARBA" id="ARBA00007613"/>
    </source>
</evidence>
<dbReference type="GO" id="GO:1990281">
    <property type="term" value="C:efflux pump complex"/>
    <property type="evidence" value="ECO:0007669"/>
    <property type="project" value="TreeGrafter"/>
</dbReference>
<gene>
    <name evidence="9" type="ORF">KL86APRO_10397</name>
</gene>
<evidence type="ECO:0000313" key="9">
    <source>
        <dbReference type="EMBL" id="SBV93541.1"/>
    </source>
</evidence>
<feature type="signal peptide" evidence="8">
    <location>
        <begin position="1"/>
        <end position="28"/>
    </location>
</feature>
<evidence type="ECO:0000256" key="4">
    <source>
        <dbReference type="ARBA" id="ARBA00022452"/>
    </source>
</evidence>